<protein>
    <recommendedName>
        <fullName evidence="5 8">3-dehydroquinate dehydratase</fullName>
        <shortName evidence="8">3-dehydroquinase</shortName>
        <ecNumber evidence="5 8">4.2.1.10</ecNumber>
    </recommendedName>
    <alternativeName>
        <fullName evidence="8">Type II DHQase</fullName>
    </alternativeName>
</protein>
<dbReference type="NCBIfam" id="NF003807">
    <property type="entry name" value="PRK05395.1-4"/>
    <property type="match status" value="1"/>
</dbReference>
<name>A0A239WX23_9ACTN</name>
<dbReference type="InterPro" id="IPR001874">
    <property type="entry name" value="DHquinase_II"/>
</dbReference>
<evidence type="ECO:0000256" key="6">
    <source>
        <dbReference type="ARBA" id="ARBA00023141"/>
    </source>
</evidence>
<dbReference type="GO" id="GO:0008652">
    <property type="term" value="P:amino acid biosynthetic process"/>
    <property type="evidence" value="ECO:0007669"/>
    <property type="project" value="UniProtKB-KW"/>
</dbReference>
<feature type="active site" description="Proton donor" evidence="8 9">
    <location>
        <position position="101"/>
    </location>
</feature>
<dbReference type="PANTHER" id="PTHR21272">
    <property type="entry name" value="CATABOLIC 3-DEHYDROQUINASE"/>
    <property type="match status" value="1"/>
</dbReference>
<comment type="catalytic activity">
    <reaction evidence="1 8">
        <text>3-dehydroquinate = 3-dehydroshikimate + H2O</text>
        <dbReference type="Rhea" id="RHEA:21096"/>
        <dbReference type="ChEBI" id="CHEBI:15377"/>
        <dbReference type="ChEBI" id="CHEBI:16630"/>
        <dbReference type="ChEBI" id="CHEBI:32364"/>
        <dbReference type="EC" id="4.2.1.10"/>
    </reaction>
</comment>
<dbReference type="UniPathway" id="UPA00053">
    <property type="reaction ID" value="UER00086"/>
</dbReference>
<comment type="function">
    <text evidence="8">Catalyzes a trans-dehydration via an enolate intermediate.</text>
</comment>
<keyword evidence="7 8" id="KW-0456">Lyase</keyword>
<dbReference type="Proteomes" id="UP000215332">
    <property type="component" value="Chromosome 1"/>
</dbReference>
<sequence length="146" mass="16105">MSRMVWVLNGPNLGRLGRRQPEIYGSMSHDELVDHVQHTADRLGLDVVVRQTDSEAQMIGWLHEAADRRIPVVINPAAWSHYNIAIADAVAQVEAPVIEVHLSNTARREEFRHHSVVSAYVTGSITGLGISGYDLALRYLASGDAI</sequence>
<reference evidence="12 13" key="1">
    <citation type="submission" date="2017-06" db="EMBL/GenBank/DDBJ databases">
        <authorList>
            <consortium name="Pathogen Informatics"/>
        </authorList>
    </citation>
    <scope>NUCLEOTIDE SEQUENCE [LARGE SCALE GENOMIC DNA]</scope>
    <source>
        <strain evidence="12 13">NCTC11865</strain>
    </source>
</reference>
<comment type="pathway">
    <text evidence="2 8">Metabolic intermediate biosynthesis; chorismate biosynthesis; chorismate from D-erythrose 4-phosphate and phosphoenolpyruvate: step 3/7.</text>
</comment>
<evidence type="ECO:0000256" key="4">
    <source>
        <dbReference type="ARBA" id="ARBA00011193"/>
    </source>
</evidence>
<dbReference type="InterPro" id="IPR018509">
    <property type="entry name" value="DHquinase_II_CS"/>
</dbReference>
<dbReference type="PIRSF" id="PIRSF001399">
    <property type="entry name" value="DHquinase_II"/>
    <property type="match status" value="1"/>
</dbReference>
<gene>
    <name evidence="8 12" type="primary">aroQ</name>
    <name evidence="12" type="ORF">SAMEA4412665_01696</name>
</gene>
<dbReference type="GO" id="GO:0009073">
    <property type="term" value="P:aromatic amino acid family biosynthetic process"/>
    <property type="evidence" value="ECO:0007669"/>
    <property type="project" value="UniProtKB-KW"/>
</dbReference>
<dbReference type="NCBIfam" id="TIGR01088">
    <property type="entry name" value="aroQ"/>
    <property type="match status" value="1"/>
</dbReference>
<evidence type="ECO:0000256" key="8">
    <source>
        <dbReference type="HAMAP-Rule" id="MF_00169"/>
    </source>
</evidence>
<evidence type="ECO:0000256" key="11">
    <source>
        <dbReference type="PIRSR" id="PIRSR001399-3"/>
    </source>
</evidence>
<feature type="binding site" evidence="8 10">
    <location>
        <position position="75"/>
    </location>
    <ligand>
        <name>substrate</name>
    </ligand>
</feature>
<dbReference type="eggNOG" id="COG0757">
    <property type="taxonomic scope" value="Bacteria"/>
</dbReference>
<dbReference type="PANTHER" id="PTHR21272:SF3">
    <property type="entry name" value="CATABOLIC 3-DEHYDROQUINASE"/>
    <property type="match status" value="1"/>
</dbReference>
<evidence type="ECO:0000256" key="10">
    <source>
        <dbReference type="PIRSR" id="PIRSR001399-2"/>
    </source>
</evidence>
<dbReference type="GO" id="GO:0019631">
    <property type="term" value="P:quinate catabolic process"/>
    <property type="evidence" value="ECO:0007669"/>
    <property type="project" value="TreeGrafter"/>
</dbReference>
<dbReference type="EC" id="4.2.1.10" evidence="5 8"/>
<dbReference type="AlphaFoldDB" id="A0A239WX23"/>
<feature type="binding site" evidence="8 10">
    <location>
        <position position="112"/>
    </location>
    <ligand>
        <name>substrate</name>
    </ligand>
</feature>
<feature type="binding site" evidence="8 10">
    <location>
        <position position="81"/>
    </location>
    <ligand>
        <name>substrate</name>
    </ligand>
</feature>
<dbReference type="SUPFAM" id="SSF52304">
    <property type="entry name" value="Type II 3-dehydroquinate dehydratase"/>
    <property type="match status" value="1"/>
</dbReference>
<dbReference type="RefSeq" id="WP_036957444.1">
    <property type="nucleotide sequence ID" value="NZ_LT906441.1"/>
</dbReference>
<keyword evidence="8" id="KW-0028">Amino-acid biosynthesis</keyword>
<proteinExistence type="inferred from homology"/>
<evidence type="ECO:0000256" key="9">
    <source>
        <dbReference type="PIRSR" id="PIRSR001399-1"/>
    </source>
</evidence>
<feature type="binding site" evidence="8 10">
    <location>
        <position position="88"/>
    </location>
    <ligand>
        <name>substrate</name>
    </ligand>
</feature>
<comment type="subunit">
    <text evidence="4 8">Homododecamer.</text>
</comment>
<comment type="similarity">
    <text evidence="3 8">Belongs to the type-II 3-dehydroquinase family.</text>
</comment>
<evidence type="ECO:0000256" key="3">
    <source>
        <dbReference type="ARBA" id="ARBA00011037"/>
    </source>
</evidence>
<feature type="binding site" evidence="8 10">
    <location>
        <begin position="102"/>
        <end position="103"/>
    </location>
    <ligand>
        <name>substrate</name>
    </ligand>
</feature>
<dbReference type="KEGG" id="cgrn:4412665_01696"/>
<dbReference type="EMBL" id="LT906441">
    <property type="protein sequence ID" value="SNV39061.1"/>
    <property type="molecule type" value="Genomic_DNA"/>
</dbReference>
<dbReference type="Pfam" id="PF01220">
    <property type="entry name" value="DHquinase_II"/>
    <property type="match status" value="1"/>
</dbReference>
<dbReference type="CDD" id="cd00466">
    <property type="entry name" value="DHQase_II"/>
    <property type="match status" value="1"/>
</dbReference>
<accession>A0A239WX23</accession>
<dbReference type="PROSITE" id="PS01029">
    <property type="entry name" value="DEHYDROQUINASE_II"/>
    <property type="match status" value="1"/>
</dbReference>
<feature type="site" description="Transition state stabilizer" evidence="8 11">
    <location>
        <position position="19"/>
    </location>
</feature>
<dbReference type="NCBIfam" id="NF003805">
    <property type="entry name" value="PRK05395.1-2"/>
    <property type="match status" value="1"/>
</dbReference>
<keyword evidence="6 8" id="KW-0057">Aromatic amino acid biosynthesis</keyword>
<dbReference type="Gene3D" id="3.40.50.9100">
    <property type="entry name" value="Dehydroquinase, class II"/>
    <property type="match status" value="1"/>
</dbReference>
<evidence type="ECO:0000256" key="2">
    <source>
        <dbReference type="ARBA" id="ARBA00004902"/>
    </source>
</evidence>
<dbReference type="HAMAP" id="MF_00169">
    <property type="entry name" value="AroQ"/>
    <property type="match status" value="1"/>
</dbReference>
<dbReference type="InterPro" id="IPR036441">
    <property type="entry name" value="DHquinase_II_sf"/>
</dbReference>
<evidence type="ECO:0000313" key="13">
    <source>
        <dbReference type="Proteomes" id="UP000215332"/>
    </source>
</evidence>
<evidence type="ECO:0000313" key="12">
    <source>
        <dbReference type="EMBL" id="SNV39061.1"/>
    </source>
</evidence>
<feature type="active site" description="Proton acceptor" evidence="8 9">
    <location>
        <position position="24"/>
    </location>
</feature>
<dbReference type="GO" id="GO:0009423">
    <property type="term" value="P:chorismate biosynthetic process"/>
    <property type="evidence" value="ECO:0007669"/>
    <property type="project" value="UniProtKB-UniRule"/>
</dbReference>
<evidence type="ECO:0000256" key="5">
    <source>
        <dbReference type="ARBA" id="ARBA00012060"/>
    </source>
</evidence>
<evidence type="ECO:0000256" key="7">
    <source>
        <dbReference type="ARBA" id="ARBA00023239"/>
    </source>
</evidence>
<dbReference type="GO" id="GO:0003855">
    <property type="term" value="F:3-dehydroquinate dehydratase activity"/>
    <property type="evidence" value="ECO:0007669"/>
    <property type="project" value="UniProtKB-UniRule"/>
</dbReference>
<evidence type="ECO:0000256" key="1">
    <source>
        <dbReference type="ARBA" id="ARBA00001864"/>
    </source>
</evidence>
<organism evidence="12 13">
    <name type="scientific">Cutibacterium granulosum</name>
    <dbReference type="NCBI Taxonomy" id="33011"/>
    <lineage>
        <taxon>Bacteria</taxon>
        <taxon>Bacillati</taxon>
        <taxon>Actinomycetota</taxon>
        <taxon>Actinomycetes</taxon>
        <taxon>Propionibacteriales</taxon>
        <taxon>Propionibacteriaceae</taxon>
        <taxon>Cutibacterium</taxon>
    </lineage>
</organism>